<name>A0A6G1R196_CHAAH</name>
<evidence type="ECO:0000313" key="1">
    <source>
        <dbReference type="EMBL" id="KAF3708126.1"/>
    </source>
</evidence>
<evidence type="ECO:0000313" key="2">
    <source>
        <dbReference type="Proteomes" id="UP000503349"/>
    </source>
</evidence>
<reference evidence="2" key="2">
    <citation type="submission" date="2019-02" db="EMBL/GenBank/DDBJ databases">
        <title>Opniocepnalus argus Var Kimnra genome.</title>
        <authorList>
            <person name="Zhou C."/>
            <person name="Xiao S."/>
        </authorList>
    </citation>
    <scope>NUCLEOTIDE SEQUENCE [LARGE SCALE GENOMIC DNA]</scope>
</reference>
<proteinExistence type="predicted"/>
<organism evidence="1 2">
    <name type="scientific">Channa argus</name>
    <name type="common">Northern snakehead</name>
    <name type="synonym">Ophicephalus argus</name>
    <dbReference type="NCBI Taxonomy" id="215402"/>
    <lineage>
        <taxon>Eukaryota</taxon>
        <taxon>Metazoa</taxon>
        <taxon>Chordata</taxon>
        <taxon>Craniata</taxon>
        <taxon>Vertebrata</taxon>
        <taxon>Euteleostomi</taxon>
        <taxon>Actinopterygii</taxon>
        <taxon>Neopterygii</taxon>
        <taxon>Teleostei</taxon>
        <taxon>Neoteleostei</taxon>
        <taxon>Acanthomorphata</taxon>
        <taxon>Anabantaria</taxon>
        <taxon>Anabantiformes</taxon>
        <taxon>Channoidei</taxon>
        <taxon>Channidae</taxon>
        <taxon>Channa</taxon>
    </lineage>
</organism>
<dbReference type="AlphaFoldDB" id="A0A6G1R196"/>
<accession>A0A6G1R196</accession>
<protein>
    <submittedName>
        <fullName evidence="1">Uncharacterized protein</fullName>
    </submittedName>
</protein>
<dbReference type="EMBL" id="CM015712">
    <property type="protein sequence ID" value="KAF3708126.1"/>
    <property type="molecule type" value="Genomic_DNA"/>
</dbReference>
<dbReference type="Proteomes" id="UP000503349">
    <property type="component" value="Chromosome 1"/>
</dbReference>
<reference evidence="1 2" key="1">
    <citation type="submission" date="2019-02" db="EMBL/GenBank/DDBJ databases">
        <title>Opniocepnalus argus genome.</title>
        <authorList>
            <person name="Zhou C."/>
            <person name="Xiao S."/>
        </authorList>
    </citation>
    <scope>NUCLEOTIDE SEQUENCE [LARGE SCALE GENOMIC DNA]</scope>
    <source>
        <strain evidence="1">OARG1902GOOAL</strain>
        <tissue evidence="1">Muscle</tissue>
    </source>
</reference>
<gene>
    <name evidence="1" type="ORF">EXN66_Car001299</name>
</gene>
<keyword evidence="2" id="KW-1185">Reference proteome</keyword>
<sequence>MYLLSCTFRVTTTSRPTYLLSYIYDKNFIFRKLKPKDMLLFVGLSSHRHSAS</sequence>